<reference evidence="1 2" key="2">
    <citation type="journal article" date="2015" name="Stand. Genomic Sci.">
        <title>The complete genome sequence of the rumen methanogen Methanosarcina barkeri CM1.</title>
        <authorList>
            <person name="Lambie S.C."/>
            <person name="Kelly W.J."/>
            <person name="Leahy S.C."/>
            <person name="Li D."/>
            <person name="Reilly K."/>
            <person name="McAllister T.A."/>
            <person name="Valle E.R."/>
            <person name="Attwood G.T."/>
            <person name="Altermann E."/>
        </authorList>
    </citation>
    <scope>NUCLEOTIDE SEQUENCE [LARGE SCALE GENOMIC DNA]</scope>
    <source>
        <strain evidence="1 2">CM1</strain>
    </source>
</reference>
<dbReference type="AlphaFoldDB" id="A0A0G3C6P4"/>
<reference evidence="2" key="1">
    <citation type="submission" date="2014-06" db="EMBL/GenBank/DDBJ databases">
        <title>The complete genome sequence of Methanosarcina barkeri CM1.</title>
        <authorList>
            <consortium name="Pastoral Greenhouse Gas Research Consortium"/>
            <person name="Lambie S.C."/>
            <person name="Leahy S.C."/>
            <person name="Kelly W.J."/>
            <person name="Li D."/>
            <person name="Reilly K."/>
            <person name="Attwood G.T."/>
            <person name="Altermann E."/>
        </authorList>
    </citation>
    <scope>NUCLEOTIDE SEQUENCE [LARGE SCALE GENOMIC DNA]</scope>
    <source>
        <strain evidence="2">CM1</strain>
    </source>
</reference>
<dbReference type="Proteomes" id="UP000035331">
    <property type="component" value="Chromosome"/>
</dbReference>
<evidence type="ECO:0000313" key="1">
    <source>
        <dbReference type="EMBL" id="AKJ37654.1"/>
    </source>
</evidence>
<dbReference type="EMBL" id="CP008746">
    <property type="protein sequence ID" value="AKJ37654.1"/>
    <property type="molecule type" value="Genomic_DNA"/>
</dbReference>
<dbReference type="PATRIC" id="fig|796385.3.peg.690"/>
<evidence type="ECO:0000313" key="2">
    <source>
        <dbReference type="Proteomes" id="UP000035331"/>
    </source>
</evidence>
<proteinExistence type="predicted"/>
<protein>
    <submittedName>
        <fullName evidence="1">Uncharacterized protein</fullName>
    </submittedName>
</protein>
<name>A0A0G3C6P4_METBA</name>
<sequence>MSKRTVLRARDQGANLFYILYCESGGLQNGVTSSIFRHTGLVGKISVYLFQYIYSKTHFTHFRSLTPKFISLSSDHSS</sequence>
<organism evidence="1 2">
    <name type="scientific">Methanosarcina barkeri CM1</name>
    <dbReference type="NCBI Taxonomy" id="796385"/>
    <lineage>
        <taxon>Archaea</taxon>
        <taxon>Methanobacteriati</taxon>
        <taxon>Methanobacteriota</taxon>
        <taxon>Stenosarchaea group</taxon>
        <taxon>Methanomicrobia</taxon>
        <taxon>Methanosarcinales</taxon>
        <taxon>Methanosarcinaceae</taxon>
        <taxon>Methanosarcina</taxon>
    </lineage>
</organism>
<accession>A0A0G3C6P4</accession>
<gene>
    <name evidence="1" type="ORF">MCM1_0556</name>
</gene>